<dbReference type="Proteomes" id="UP000186777">
    <property type="component" value="Unassembled WGS sequence"/>
</dbReference>
<protein>
    <submittedName>
        <fullName evidence="3">ATP-dependent protease</fullName>
    </submittedName>
</protein>
<dbReference type="Pfam" id="PF13541">
    <property type="entry name" value="ChlI"/>
    <property type="match status" value="1"/>
</dbReference>
<reference evidence="3 4" key="1">
    <citation type="journal article" date="2016" name="Nat. Biotechnol.">
        <title>Measurement of bacterial replication rates in microbial communities.</title>
        <authorList>
            <person name="Brown C.T."/>
            <person name="Olm M.R."/>
            <person name="Thomas B.C."/>
            <person name="Banfield J.F."/>
        </authorList>
    </citation>
    <scope>NUCLEOTIDE SEQUENCE [LARGE SCALE GENOMIC DNA]</scope>
    <source>
        <strain evidence="3">46_33</strain>
    </source>
</reference>
<dbReference type="SUPFAM" id="SSF52540">
    <property type="entry name" value="P-loop containing nucleoside triphosphate hydrolases"/>
    <property type="match status" value="1"/>
</dbReference>
<name>A0A1Q6R2V6_9FIRM</name>
<accession>A0A1Q6R2V6</accession>
<evidence type="ECO:0000256" key="1">
    <source>
        <dbReference type="ARBA" id="ARBA00006354"/>
    </source>
</evidence>
<dbReference type="SUPFAM" id="SSF54211">
    <property type="entry name" value="Ribosomal protein S5 domain 2-like"/>
    <property type="match status" value="1"/>
</dbReference>
<evidence type="ECO:0000313" key="4">
    <source>
        <dbReference type="Proteomes" id="UP000186777"/>
    </source>
</evidence>
<organism evidence="3 4">
    <name type="scientific">Phascolarctobacterium succinatutens</name>
    <dbReference type="NCBI Taxonomy" id="626940"/>
    <lineage>
        <taxon>Bacteria</taxon>
        <taxon>Bacillati</taxon>
        <taxon>Bacillota</taxon>
        <taxon>Negativicutes</taxon>
        <taxon>Acidaminococcales</taxon>
        <taxon>Acidaminococcaceae</taxon>
        <taxon>Phascolarctobacterium</taxon>
    </lineage>
</organism>
<sequence length="506" mass="55300">MFAQILGETTCGIDGVQILVEVDVSNGLPSFDLVGLPAMAVRESKERVKAALRNSDYPFPMTRITVNLAPADLRKEGSGLDLPIAVGLMTCGRILDPEKLESKVFIGELSLDGRIRKVSGVLSMIMDAKKCGAQEVYIPQANAAEGKLIHGIDVYTVATLKELVEHLKGKNTLTPLPKENILQNNNRIYHVDFADVKGQLVARRALEIAAAGGHSILMVGSPGCGKTMLARRLVTILPPMTEAEALEVTKIYSIVGLLPQADSVMLERPFRSPHHSISGSALLGGGSTPRPGEVTLAHNGVLFLDELPEFERATLEMLRQPLEDGEVSISRVRAAMTFPSKFILCAAQNPCPCGFLGDSVHRCSCKQAEIDSYKRKISGPLMDRIDMQINLSRVEFSELKTKEKGESSAAIRERVVKARLLQQERLEALGMHCNAQMSRSEVVKYCQLDAAAQNVMERYFNMLNLSARSHDRILKVARTIADLAGSESIEAVHLAEAIQLRTSVRP</sequence>
<dbReference type="InterPro" id="IPR025158">
    <property type="entry name" value="Mg_chelat-rel_C"/>
</dbReference>
<dbReference type="SMART" id="SM00382">
    <property type="entry name" value="AAA"/>
    <property type="match status" value="1"/>
</dbReference>
<feature type="domain" description="AAA+ ATPase" evidence="2">
    <location>
        <begin position="212"/>
        <end position="395"/>
    </location>
</feature>
<comment type="caution">
    <text evidence="3">The sequence shown here is derived from an EMBL/GenBank/DDBJ whole genome shotgun (WGS) entry which is preliminary data.</text>
</comment>
<dbReference type="InterPro" id="IPR020568">
    <property type="entry name" value="Ribosomal_Su5_D2-typ_SF"/>
</dbReference>
<evidence type="ECO:0000313" key="3">
    <source>
        <dbReference type="EMBL" id="OLA36667.1"/>
    </source>
</evidence>
<dbReference type="Gene3D" id="3.40.50.300">
    <property type="entry name" value="P-loop containing nucleotide triphosphate hydrolases"/>
    <property type="match status" value="1"/>
</dbReference>
<dbReference type="Gene3D" id="3.30.230.10">
    <property type="match status" value="1"/>
</dbReference>
<dbReference type="Pfam" id="PF13335">
    <property type="entry name" value="Mg_chelatase_C"/>
    <property type="match status" value="1"/>
</dbReference>
<dbReference type="InterPro" id="IPR003593">
    <property type="entry name" value="AAA+_ATPase"/>
</dbReference>
<keyword evidence="3" id="KW-0645">Protease</keyword>
<dbReference type="GO" id="GO:0008233">
    <property type="term" value="F:peptidase activity"/>
    <property type="evidence" value="ECO:0007669"/>
    <property type="project" value="UniProtKB-KW"/>
</dbReference>
<dbReference type="STRING" id="626940.BHW43_08970"/>
<dbReference type="Pfam" id="PF01078">
    <property type="entry name" value="Mg_chelatase"/>
    <property type="match status" value="1"/>
</dbReference>
<dbReference type="EMBL" id="MNTG01000042">
    <property type="protein sequence ID" value="OLA36667.1"/>
    <property type="molecule type" value="Genomic_DNA"/>
</dbReference>
<keyword evidence="3" id="KW-0378">Hydrolase</keyword>
<dbReference type="CDD" id="cd00009">
    <property type="entry name" value="AAA"/>
    <property type="match status" value="1"/>
</dbReference>
<dbReference type="AlphaFoldDB" id="A0A1Q6R2V6"/>
<dbReference type="InterPro" id="IPR027417">
    <property type="entry name" value="P-loop_NTPase"/>
</dbReference>
<dbReference type="RefSeq" id="WP_303680293.1">
    <property type="nucleotide sequence ID" value="NZ_MNTG01000042.1"/>
</dbReference>
<dbReference type="GO" id="GO:0006508">
    <property type="term" value="P:proteolysis"/>
    <property type="evidence" value="ECO:0007669"/>
    <property type="project" value="UniProtKB-KW"/>
</dbReference>
<evidence type="ECO:0000259" key="2">
    <source>
        <dbReference type="SMART" id="SM00382"/>
    </source>
</evidence>
<dbReference type="InterPro" id="IPR014721">
    <property type="entry name" value="Ribsml_uS5_D2-typ_fold_subgr"/>
</dbReference>
<dbReference type="InterPro" id="IPR004482">
    <property type="entry name" value="Mg_chelat-rel"/>
</dbReference>
<dbReference type="InterPro" id="IPR000523">
    <property type="entry name" value="Mg_chelatse_chII-like_cat_dom"/>
</dbReference>
<dbReference type="PANTHER" id="PTHR32039:SF7">
    <property type="entry name" value="COMPETENCE PROTEIN COMM"/>
    <property type="match status" value="1"/>
</dbReference>
<dbReference type="NCBIfam" id="TIGR00368">
    <property type="entry name" value="YifB family Mg chelatase-like AAA ATPase"/>
    <property type="match status" value="1"/>
</dbReference>
<dbReference type="GO" id="GO:0005524">
    <property type="term" value="F:ATP binding"/>
    <property type="evidence" value="ECO:0007669"/>
    <property type="project" value="InterPro"/>
</dbReference>
<proteinExistence type="inferred from homology"/>
<gene>
    <name evidence="3" type="ORF">BHW43_08970</name>
</gene>
<dbReference type="PANTHER" id="PTHR32039">
    <property type="entry name" value="MAGNESIUM-CHELATASE SUBUNIT CHLI"/>
    <property type="match status" value="1"/>
</dbReference>
<comment type="similarity">
    <text evidence="1">Belongs to the Mg-chelatase subunits D/I family. ComM subfamily.</text>
</comment>
<dbReference type="InterPro" id="IPR045006">
    <property type="entry name" value="CHLI-like"/>
</dbReference>